<evidence type="ECO:0000259" key="10">
    <source>
        <dbReference type="Pfam" id="PF08019"/>
    </source>
</evidence>
<comment type="caution">
    <text evidence="11">The sequence shown here is derived from an EMBL/GenBank/DDBJ whole genome shotgun (WGS) entry which is preliminary data.</text>
</comment>
<name>A0ABS7Y939_9BURK</name>
<evidence type="ECO:0000313" key="12">
    <source>
        <dbReference type="Proteomes" id="UP001198602"/>
    </source>
</evidence>
<evidence type="ECO:0000256" key="5">
    <source>
        <dbReference type="ARBA" id="ARBA00022692"/>
    </source>
</evidence>
<keyword evidence="5 8" id="KW-0812">Transmembrane</keyword>
<evidence type="ECO:0000259" key="9">
    <source>
        <dbReference type="Pfam" id="PF00884"/>
    </source>
</evidence>
<keyword evidence="2" id="KW-1003">Cell membrane</keyword>
<evidence type="ECO:0000256" key="4">
    <source>
        <dbReference type="ARBA" id="ARBA00022679"/>
    </source>
</evidence>
<dbReference type="InterPro" id="IPR058130">
    <property type="entry name" value="PEA_transf_C"/>
</dbReference>
<evidence type="ECO:0000256" key="8">
    <source>
        <dbReference type="SAM" id="Phobius"/>
    </source>
</evidence>
<feature type="transmembrane region" description="Helical" evidence="8">
    <location>
        <begin position="41"/>
        <end position="64"/>
    </location>
</feature>
<feature type="domain" description="Phosphoethanolamine transferase N-terminal" evidence="10">
    <location>
        <begin position="57"/>
        <end position="206"/>
    </location>
</feature>
<dbReference type="PANTHER" id="PTHR30443:SF0">
    <property type="entry name" value="PHOSPHOETHANOLAMINE TRANSFERASE EPTA"/>
    <property type="match status" value="1"/>
</dbReference>
<dbReference type="Pfam" id="PF00884">
    <property type="entry name" value="Sulfatase"/>
    <property type="match status" value="1"/>
</dbReference>
<dbReference type="Pfam" id="PF08019">
    <property type="entry name" value="EptA_B_N"/>
    <property type="match status" value="1"/>
</dbReference>
<feature type="transmembrane region" description="Helical" evidence="8">
    <location>
        <begin position="151"/>
        <end position="173"/>
    </location>
</feature>
<keyword evidence="3" id="KW-0997">Cell inner membrane</keyword>
<evidence type="ECO:0000256" key="3">
    <source>
        <dbReference type="ARBA" id="ARBA00022519"/>
    </source>
</evidence>
<dbReference type="NCBIfam" id="NF028537">
    <property type="entry name" value="P_eth_NH2_trans"/>
    <property type="match status" value="1"/>
</dbReference>
<evidence type="ECO:0000313" key="11">
    <source>
        <dbReference type="EMBL" id="MCA1854915.1"/>
    </source>
</evidence>
<dbReference type="InterPro" id="IPR040423">
    <property type="entry name" value="PEA_transferase"/>
</dbReference>
<reference evidence="11 12" key="1">
    <citation type="submission" date="2021-07" db="EMBL/GenBank/DDBJ databases">
        <title>Characterization of Violacein-producing bacteria and related species.</title>
        <authorList>
            <person name="Wilson H.S."/>
            <person name="De Leon M.E."/>
        </authorList>
    </citation>
    <scope>NUCLEOTIDE SEQUENCE [LARGE SCALE GENOMIC DNA]</scope>
    <source>
        <strain evidence="11 12">HSC-2F05</strain>
    </source>
</reference>
<dbReference type="SUPFAM" id="SSF53649">
    <property type="entry name" value="Alkaline phosphatase-like"/>
    <property type="match status" value="1"/>
</dbReference>
<dbReference type="InterPro" id="IPR012549">
    <property type="entry name" value="EptA-like_N"/>
</dbReference>
<proteinExistence type="predicted"/>
<organism evidence="11 12">
    <name type="scientific">Massilia hydrophila</name>
    <dbReference type="NCBI Taxonomy" id="3044279"/>
    <lineage>
        <taxon>Bacteria</taxon>
        <taxon>Pseudomonadati</taxon>
        <taxon>Pseudomonadota</taxon>
        <taxon>Betaproteobacteria</taxon>
        <taxon>Burkholderiales</taxon>
        <taxon>Oxalobacteraceae</taxon>
        <taxon>Telluria group</taxon>
        <taxon>Massilia</taxon>
    </lineage>
</organism>
<keyword evidence="4 11" id="KW-0808">Transferase</keyword>
<feature type="transmembrane region" description="Helical" evidence="8">
    <location>
        <begin position="118"/>
        <end position="139"/>
    </location>
</feature>
<feature type="transmembrane region" description="Helical" evidence="8">
    <location>
        <begin position="76"/>
        <end position="98"/>
    </location>
</feature>
<keyword evidence="6 8" id="KW-1133">Transmembrane helix</keyword>
<dbReference type="Gene3D" id="3.40.720.10">
    <property type="entry name" value="Alkaline Phosphatase, subunit A"/>
    <property type="match status" value="1"/>
</dbReference>
<dbReference type="Proteomes" id="UP001198602">
    <property type="component" value="Unassembled WGS sequence"/>
</dbReference>
<comment type="subcellular location">
    <subcellularLocation>
        <location evidence="1">Cell inner membrane</location>
        <topology evidence="1">Multi-pass membrane protein</topology>
    </subcellularLocation>
</comment>
<keyword evidence="7 8" id="KW-0472">Membrane</keyword>
<protein>
    <submittedName>
        <fullName evidence="11">Phosphoethanolamine--lipid A transferase</fullName>
    </submittedName>
</protein>
<evidence type="ECO:0000256" key="1">
    <source>
        <dbReference type="ARBA" id="ARBA00004429"/>
    </source>
</evidence>
<sequence length="545" mass="59657">MHKLSSPRISANLLVFAVSLLLASAANINFWSAFIHAVGGVSLAHLPLLAGSFAIVLLLFHALLTPFSFRFVAKPALIAFLLIASASAWFINEYGILIDRTMIQNVVETDLREAGELLNWRLAAFVALTAGLPSLLVARVQVRFPTGARGLAQRVGIAAGALAAAVILLVLLFKTLAPAVREHRELRYLLTPTNVVQALNGYLRQRWSKPTPLTPIGRDAVKGSRWAGQARRTVTVIVVGETARAANFSLDGYARPTNPLLAREPGLINFTRVRSCGTATAVSVPCVFSALAREHYDDSSAGNQEGLLDVLAHAGLRVLWRDNNSGCKGVCARVEFADLSAPAPGKPHCSSDECHDEVLLDGLPELIRRPGKDLVVVLHQKGSHGPEYAKRYPAGFGRFGPVCETSEFERCTRASIVNAYDNTILYTDTFLARTIDMLREAARDSDLDTSLLYFSDHGESLGEGNLYLHGAPYLFAPDEQTHVPMMLWMSDGFSQRFRIDRACLQARRDQTLSHDNVFHSVLGMLNIETAVLNPRLDLFHACVRN</sequence>
<feature type="domain" description="Sulfatase N-terminal" evidence="9">
    <location>
        <begin position="235"/>
        <end position="527"/>
    </location>
</feature>
<evidence type="ECO:0000256" key="7">
    <source>
        <dbReference type="ARBA" id="ARBA00023136"/>
    </source>
</evidence>
<dbReference type="CDD" id="cd16017">
    <property type="entry name" value="LptA"/>
    <property type="match status" value="1"/>
</dbReference>
<dbReference type="InterPro" id="IPR000917">
    <property type="entry name" value="Sulfatase_N"/>
</dbReference>
<dbReference type="InterPro" id="IPR017850">
    <property type="entry name" value="Alkaline_phosphatase_core_sf"/>
</dbReference>
<dbReference type="GO" id="GO:0016740">
    <property type="term" value="F:transferase activity"/>
    <property type="evidence" value="ECO:0007669"/>
    <property type="project" value="UniProtKB-KW"/>
</dbReference>
<dbReference type="PANTHER" id="PTHR30443">
    <property type="entry name" value="INNER MEMBRANE PROTEIN"/>
    <property type="match status" value="1"/>
</dbReference>
<evidence type="ECO:0000256" key="2">
    <source>
        <dbReference type="ARBA" id="ARBA00022475"/>
    </source>
</evidence>
<gene>
    <name evidence="11" type="ORF">LE190_03080</name>
</gene>
<keyword evidence="12" id="KW-1185">Reference proteome</keyword>
<dbReference type="RefSeq" id="WP_225237330.1">
    <property type="nucleotide sequence ID" value="NZ_JAHYBX010000001.1"/>
</dbReference>
<accession>A0ABS7Y939</accession>
<dbReference type="EMBL" id="JAHYBX010000001">
    <property type="protein sequence ID" value="MCA1854915.1"/>
    <property type="molecule type" value="Genomic_DNA"/>
</dbReference>
<evidence type="ECO:0000256" key="6">
    <source>
        <dbReference type="ARBA" id="ARBA00022989"/>
    </source>
</evidence>